<accession>A0ABY9ATY2</accession>
<evidence type="ECO:0000313" key="2">
    <source>
        <dbReference type="EMBL" id="WIY50242.1"/>
    </source>
</evidence>
<sequence length="43" mass="4685">MAPMRRAGCHSVIATQEPSMVRSRMVSSPTKYSPGCRKTSMGL</sequence>
<organism evidence="2 3">
    <name type="scientific">Paracidovorax citrulli</name>
    <name type="common">Acidovorax citrulli</name>
    <dbReference type="NCBI Taxonomy" id="80869"/>
    <lineage>
        <taxon>Bacteria</taxon>
        <taxon>Pseudomonadati</taxon>
        <taxon>Pseudomonadota</taxon>
        <taxon>Betaproteobacteria</taxon>
        <taxon>Burkholderiales</taxon>
        <taxon>Comamonadaceae</taxon>
        <taxon>Paracidovorax</taxon>
    </lineage>
</organism>
<dbReference type="EMBL" id="CP127363">
    <property type="protein sequence ID" value="WIY50242.1"/>
    <property type="molecule type" value="Genomic_DNA"/>
</dbReference>
<dbReference type="Proteomes" id="UP001242732">
    <property type="component" value="Chromosome"/>
</dbReference>
<gene>
    <name evidence="2" type="ORF">QRO08_06630</name>
</gene>
<dbReference type="RefSeq" id="WP_258868819.1">
    <property type="nucleotide sequence ID" value="NZ_CP023687.1"/>
</dbReference>
<protein>
    <submittedName>
        <fullName evidence="2">Uncharacterized protein</fullName>
    </submittedName>
</protein>
<feature type="region of interest" description="Disordered" evidence="1">
    <location>
        <begin position="20"/>
        <end position="43"/>
    </location>
</feature>
<keyword evidence="3" id="KW-1185">Reference proteome</keyword>
<evidence type="ECO:0000313" key="3">
    <source>
        <dbReference type="Proteomes" id="UP001242732"/>
    </source>
</evidence>
<reference evidence="2 3" key="1">
    <citation type="submission" date="2023-06" db="EMBL/GenBank/DDBJ databases">
        <authorList>
            <person name="Ham H."/>
            <person name="Park D.S."/>
        </authorList>
    </citation>
    <scope>NUCLEOTIDE SEQUENCE [LARGE SCALE GENOMIC DNA]</scope>
    <source>
        <strain evidence="2 3">KACC 17005</strain>
    </source>
</reference>
<proteinExistence type="predicted"/>
<name>A0ABY9ATY2_PARCI</name>
<evidence type="ECO:0000256" key="1">
    <source>
        <dbReference type="SAM" id="MobiDB-lite"/>
    </source>
</evidence>